<gene>
    <name evidence="2" type="ORF">SAMN06295885_3315</name>
</gene>
<protein>
    <submittedName>
        <fullName evidence="2">SseB protein N-terminal domain-containing protein</fullName>
    </submittedName>
</protein>
<reference evidence="3" key="1">
    <citation type="submission" date="2017-04" db="EMBL/GenBank/DDBJ databases">
        <authorList>
            <person name="Varghese N."/>
            <person name="Submissions S."/>
        </authorList>
    </citation>
    <scope>NUCLEOTIDE SEQUENCE [LARGE SCALE GENOMIC DNA]</scope>
    <source>
        <strain evidence="3">VKM Ac-2121</strain>
    </source>
</reference>
<organism evidence="2 3">
    <name type="scientific">Rathayibacter oskolensis</name>
    <dbReference type="NCBI Taxonomy" id="1891671"/>
    <lineage>
        <taxon>Bacteria</taxon>
        <taxon>Bacillati</taxon>
        <taxon>Actinomycetota</taxon>
        <taxon>Actinomycetes</taxon>
        <taxon>Micrococcales</taxon>
        <taxon>Microbacteriaceae</taxon>
        <taxon>Rathayibacter</taxon>
    </lineage>
</organism>
<keyword evidence="3" id="KW-1185">Reference proteome</keyword>
<dbReference type="Proteomes" id="UP000193711">
    <property type="component" value="Unassembled WGS sequence"/>
</dbReference>
<dbReference type="OrthoDB" id="4978618at2"/>
<accession>A0A1X7PFF8</accession>
<dbReference type="EMBL" id="FXBM01000003">
    <property type="protein sequence ID" value="SMH49443.1"/>
    <property type="molecule type" value="Genomic_DNA"/>
</dbReference>
<dbReference type="AlphaFoldDB" id="A0A1X7PFF8"/>
<evidence type="ECO:0000313" key="3">
    <source>
        <dbReference type="Proteomes" id="UP000193711"/>
    </source>
</evidence>
<proteinExistence type="predicted"/>
<dbReference type="STRING" id="1891671.SAMN06295885_3315"/>
<dbReference type="Pfam" id="PF07179">
    <property type="entry name" value="SseB"/>
    <property type="match status" value="1"/>
</dbReference>
<evidence type="ECO:0000259" key="1">
    <source>
        <dbReference type="Pfam" id="PF07179"/>
    </source>
</evidence>
<sequence length="160" mass="16349">MARRERPPVAPARPGPYRNTPAREALESLVAAPTVAAVEQLLAACLEGSLVVDVTGSEPGGVPHVRTVATTTGELVLPLFTSTDEVRVAVPRRQHPTVQMLVLPGREAFALIGTADFVAVQLDPGSIAQVIARSFIESALATGGDAAAAPDGAAPDGSAP</sequence>
<name>A0A1X7PFF8_9MICO</name>
<dbReference type="InterPro" id="IPR009839">
    <property type="entry name" value="SseB_N"/>
</dbReference>
<dbReference type="RefSeq" id="WP_085477695.1">
    <property type="nucleotide sequence ID" value="NZ_FXBM01000003.1"/>
</dbReference>
<feature type="domain" description="SseB protein N-terminal" evidence="1">
    <location>
        <begin position="23"/>
        <end position="136"/>
    </location>
</feature>
<evidence type="ECO:0000313" key="2">
    <source>
        <dbReference type="EMBL" id="SMH49443.1"/>
    </source>
</evidence>